<protein>
    <submittedName>
        <fullName evidence="1">Uncharacterized protein</fullName>
    </submittedName>
</protein>
<dbReference type="EMBL" id="MT142331">
    <property type="protein sequence ID" value="QJA78330.1"/>
    <property type="molecule type" value="Genomic_DNA"/>
</dbReference>
<dbReference type="EMBL" id="MT143307">
    <property type="protein sequence ID" value="QJA95351.1"/>
    <property type="molecule type" value="Genomic_DNA"/>
</dbReference>
<sequence length="96" mass="10623">MSDVEKYPRMKPGGWVYVIGACRNSPDATKTHIYTGPAFNHLVGPLCGYGWNRSDGYSFSILRNNVGGRGTCQTCENRVGAGRGPVPPWPHKTRWL</sequence>
<proteinExistence type="predicted"/>
<dbReference type="PROSITE" id="PS51257">
    <property type="entry name" value="PROKAR_LIPOPROTEIN"/>
    <property type="match status" value="1"/>
</dbReference>
<evidence type="ECO:0000313" key="3">
    <source>
        <dbReference type="EMBL" id="QJA95351.1"/>
    </source>
</evidence>
<evidence type="ECO:0000313" key="2">
    <source>
        <dbReference type="EMBL" id="QJA78330.1"/>
    </source>
</evidence>
<name>A0A6H2A2X7_9ZZZZ</name>
<reference evidence="1" key="1">
    <citation type="submission" date="2020-03" db="EMBL/GenBank/DDBJ databases">
        <title>The deep terrestrial virosphere.</title>
        <authorList>
            <person name="Holmfeldt K."/>
            <person name="Nilsson E."/>
            <person name="Simone D."/>
            <person name="Lopez-Fernandez M."/>
            <person name="Wu X."/>
            <person name="de Brujin I."/>
            <person name="Lundin D."/>
            <person name="Andersson A."/>
            <person name="Bertilsson S."/>
            <person name="Dopson M."/>
        </authorList>
    </citation>
    <scope>NUCLEOTIDE SEQUENCE</scope>
    <source>
        <strain evidence="2">MM415A01084</strain>
        <strain evidence="3">MM415B05438</strain>
        <strain evidence="1">TM448A04437</strain>
    </source>
</reference>
<evidence type="ECO:0000313" key="1">
    <source>
        <dbReference type="EMBL" id="QJA54164.1"/>
    </source>
</evidence>
<gene>
    <name evidence="2" type="ORF">MM415A01084_0027</name>
    <name evidence="3" type="ORF">MM415B05438_0006</name>
    <name evidence="1" type="ORF">TM448A04437_0005</name>
</gene>
<accession>A0A6H2A2X7</accession>
<dbReference type="EMBL" id="MT144482">
    <property type="protein sequence ID" value="QJA54164.1"/>
    <property type="molecule type" value="Genomic_DNA"/>
</dbReference>
<dbReference type="AlphaFoldDB" id="A0A6H2A2X7"/>
<organism evidence="1">
    <name type="scientific">viral metagenome</name>
    <dbReference type="NCBI Taxonomy" id="1070528"/>
    <lineage>
        <taxon>unclassified sequences</taxon>
        <taxon>metagenomes</taxon>
        <taxon>organismal metagenomes</taxon>
    </lineage>
</organism>